<dbReference type="RefSeq" id="WP_275475895.1">
    <property type="nucleotide sequence ID" value="NZ_CP162940.1"/>
</dbReference>
<evidence type="ECO:0000259" key="1">
    <source>
        <dbReference type="PROSITE" id="PS50943"/>
    </source>
</evidence>
<dbReference type="PROSITE" id="PS50943">
    <property type="entry name" value="HTH_CROC1"/>
    <property type="match status" value="1"/>
</dbReference>
<reference evidence="2 3" key="1">
    <citation type="journal article" date="2024" name="Int. J. Mol. Sci.">
        <title>Exploration of Alicyclobacillus spp. Genome in Search of Antibiotic Resistance.</title>
        <authorList>
            <person name="Bucka-Kolendo J."/>
            <person name="Kiousi D.E."/>
            <person name="Dekowska A."/>
            <person name="Mikolajczuk-Szczyrba A."/>
            <person name="Karadedos D.M."/>
            <person name="Michael P."/>
            <person name="Galanis A."/>
            <person name="Sokolowska B."/>
        </authorList>
    </citation>
    <scope>NUCLEOTIDE SEQUENCE [LARGE SCALE GENOMIC DNA]</scope>
    <source>
        <strain evidence="2 3">KKP 3000</strain>
    </source>
</reference>
<dbReference type="SMART" id="SM00530">
    <property type="entry name" value="HTH_XRE"/>
    <property type="match status" value="1"/>
</dbReference>
<evidence type="ECO:0000313" key="3">
    <source>
        <dbReference type="Proteomes" id="UP001579974"/>
    </source>
</evidence>
<dbReference type="EMBL" id="JBDXSU010000025">
    <property type="protein sequence ID" value="MFB5192640.1"/>
    <property type="molecule type" value="Genomic_DNA"/>
</dbReference>
<name>A0ABV5AKS2_9BACL</name>
<dbReference type="SUPFAM" id="SSF47413">
    <property type="entry name" value="lambda repressor-like DNA-binding domains"/>
    <property type="match status" value="1"/>
</dbReference>
<dbReference type="InterPro" id="IPR010982">
    <property type="entry name" value="Lambda_DNA-bd_dom_sf"/>
</dbReference>
<gene>
    <name evidence="2" type="ORF">KKP3000_001849</name>
</gene>
<comment type="caution">
    <text evidence="2">The sequence shown here is derived from an EMBL/GenBank/DDBJ whole genome shotgun (WGS) entry which is preliminary data.</text>
</comment>
<dbReference type="Pfam" id="PF01381">
    <property type="entry name" value="HTH_3"/>
    <property type="match status" value="1"/>
</dbReference>
<sequence length="96" mass="11216">MDTDKKISRNKEWRIGQRIMCVVMKMVVTNLKNILVSRGIKQKWLANEAKVDPTTLSKLVRGKATPTLEVAFRIAKVLNMRIDELWFYEDDEKSPH</sequence>
<evidence type="ECO:0000313" key="2">
    <source>
        <dbReference type="EMBL" id="MFB5192640.1"/>
    </source>
</evidence>
<keyword evidence="3" id="KW-1185">Reference proteome</keyword>
<dbReference type="Proteomes" id="UP001579974">
    <property type="component" value="Unassembled WGS sequence"/>
</dbReference>
<dbReference type="Gene3D" id="1.10.260.40">
    <property type="entry name" value="lambda repressor-like DNA-binding domains"/>
    <property type="match status" value="1"/>
</dbReference>
<protein>
    <submittedName>
        <fullName evidence="2">Helix-turn-helix transcriptional regulator</fullName>
    </submittedName>
</protein>
<dbReference type="InterPro" id="IPR001387">
    <property type="entry name" value="Cro/C1-type_HTH"/>
</dbReference>
<feature type="domain" description="HTH cro/C1-type" evidence="1">
    <location>
        <begin position="31"/>
        <end position="85"/>
    </location>
</feature>
<proteinExistence type="predicted"/>
<organism evidence="2 3">
    <name type="scientific">Alicyclobacillus fastidiosus</name>
    <dbReference type="NCBI Taxonomy" id="392011"/>
    <lineage>
        <taxon>Bacteria</taxon>
        <taxon>Bacillati</taxon>
        <taxon>Bacillota</taxon>
        <taxon>Bacilli</taxon>
        <taxon>Bacillales</taxon>
        <taxon>Alicyclobacillaceae</taxon>
        <taxon>Alicyclobacillus</taxon>
    </lineage>
</organism>
<dbReference type="CDD" id="cd00093">
    <property type="entry name" value="HTH_XRE"/>
    <property type="match status" value="1"/>
</dbReference>
<accession>A0ABV5AKS2</accession>